<keyword evidence="1" id="KW-0472">Membrane</keyword>
<keyword evidence="1" id="KW-0812">Transmembrane</keyword>
<reference evidence="2" key="1">
    <citation type="submission" date="2014-09" db="EMBL/GenBank/DDBJ databases">
        <authorList>
            <person name="Probst J Alexander"/>
        </authorList>
    </citation>
    <scope>NUCLEOTIDE SEQUENCE</scope>
</reference>
<organism evidence="2">
    <name type="scientific">groundwater metagenome</name>
    <dbReference type="NCBI Taxonomy" id="717931"/>
    <lineage>
        <taxon>unclassified sequences</taxon>
        <taxon>metagenomes</taxon>
        <taxon>ecological metagenomes</taxon>
    </lineage>
</organism>
<accession>A0A098E9I5</accession>
<dbReference type="AlphaFoldDB" id="A0A098E9I5"/>
<dbReference type="InterPro" id="IPR007404">
    <property type="entry name" value="YdjM-like"/>
</dbReference>
<evidence type="ECO:0008006" key="3">
    <source>
        <dbReference type="Google" id="ProtNLM"/>
    </source>
</evidence>
<dbReference type="Pfam" id="PF04307">
    <property type="entry name" value="YdjM"/>
    <property type="match status" value="1"/>
</dbReference>
<feature type="transmembrane region" description="Helical" evidence="1">
    <location>
        <begin position="30"/>
        <end position="48"/>
    </location>
</feature>
<feature type="transmembrane region" description="Helical" evidence="1">
    <location>
        <begin position="7"/>
        <end position="24"/>
    </location>
</feature>
<proteinExistence type="predicted"/>
<evidence type="ECO:0000313" key="2">
    <source>
        <dbReference type="EMBL" id="CEG12673.1"/>
    </source>
</evidence>
<name>A0A098E9I5_9ZZZZ</name>
<dbReference type="EMBL" id="CCXY01000180">
    <property type="protein sequence ID" value="CEG12673.1"/>
    <property type="molecule type" value="Genomic_DNA"/>
</dbReference>
<evidence type="ECO:0000256" key="1">
    <source>
        <dbReference type="SAM" id="Phobius"/>
    </source>
</evidence>
<feature type="transmembrane region" description="Helical" evidence="1">
    <location>
        <begin position="60"/>
        <end position="80"/>
    </location>
</feature>
<protein>
    <recommendedName>
        <fullName evidence="3">Membrane-bound metal-dependent hydrolase</fullName>
    </recommendedName>
</protein>
<feature type="transmembrane region" description="Helical" evidence="1">
    <location>
        <begin position="158"/>
        <end position="175"/>
    </location>
</feature>
<feature type="transmembrane region" description="Helical" evidence="1">
    <location>
        <begin position="100"/>
        <end position="123"/>
    </location>
</feature>
<feature type="transmembrane region" description="Helical" evidence="1">
    <location>
        <begin position="135"/>
        <end position="152"/>
    </location>
</feature>
<gene>
    <name evidence="2" type="ORF">MSIBF_A2600010</name>
</gene>
<sequence length="182" mass="20582">MNFKQHIAFGIVTGIAFSLIFLLYEGLSWLFVFPLLLAILGSVLPDIDHHASIPFRTLKIFVFILSFSAIFILIAGHSEILKPATEKISEIFPDLPTEIIKFSQIALISLAIGIPAVIILKIIKPPHRGVTHKKMFGIFIAFLLFFFFYFTFSYQNFSVISALSFLTGFFSHLASDKILFKF</sequence>
<keyword evidence="1" id="KW-1133">Transmembrane helix</keyword>